<accession>A0A830GXP6</accession>
<reference evidence="8" key="2">
    <citation type="submission" date="2020-09" db="EMBL/GenBank/DDBJ databases">
        <authorList>
            <person name="Sun Q."/>
            <person name="Ohkuma M."/>
        </authorList>
    </citation>
    <scope>NUCLEOTIDE SEQUENCE</scope>
    <source>
        <strain evidence="8">JCM 10088</strain>
    </source>
</reference>
<gene>
    <name evidence="8" type="ORF">GCM10007981_15890</name>
</gene>
<evidence type="ECO:0000256" key="3">
    <source>
        <dbReference type="ARBA" id="ARBA00023268"/>
    </source>
</evidence>
<sequence>MRRSIWALILAGGRGVDMYPLVDDGEPKYLLNILGKPLIKYPVDAMRDLGIRRVMIASNRVLMRDDEVETTRYGENETDAIREIAQHSLRGTTVIIAYGDVVMPVEAYKLLLDSHLGSGRSLTAMVVPMEDTAGYVRINVTETQEIGGASRSSDHQPGYVLAGALAVEGDYLVDIMRGEFIELLGNSKGNAAMWSGWWIDVKYPWDVLSVIRNVMNSWTEGRISAKASVSSKASIEGVVFIDDGATVDHNATIRGPAYIGRKAYVGTNALIRNYAAIEEGCVVGAGAEITESSIQPFSTVGRGSFIGSSIMGSQGVMEPGVVTLTAHQDGAKIGDRKLGALIGRRARIGANSVMSPGTVVEPGKVVPPLSRL</sequence>
<evidence type="ECO:0000256" key="5">
    <source>
        <dbReference type="ARBA" id="ARBA00048247"/>
    </source>
</evidence>
<name>A0A830GXP6_9CREN</name>
<evidence type="ECO:0000256" key="1">
    <source>
        <dbReference type="ARBA" id="ARBA00022679"/>
    </source>
</evidence>
<dbReference type="InterPro" id="IPR025877">
    <property type="entry name" value="MobA-like_NTP_Trfase"/>
</dbReference>
<dbReference type="RefSeq" id="WP_188596849.1">
    <property type="nucleotide sequence ID" value="NZ_BMNL01000003.1"/>
</dbReference>
<comment type="caution">
    <text evidence="8">The sequence shown here is derived from an EMBL/GenBank/DDBJ whole genome shotgun (WGS) entry which is preliminary data.</text>
</comment>
<organism evidence="8 9">
    <name type="scientific">Thermocladium modestius</name>
    <dbReference type="NCBI Taxonomy" id="62609"/>
    <lineage>
        <taxon>Archaea</taxon>
        <taxon>Thermoproteota</taxon>
        <taxon>Thermoprotei</taxon>
        <taxon>Thermoproteales</taxon>
        <taxon>Thermoproteaceae</taxon>
        <taxon>Thermocladium</taxon>
    </lineage>
</organism>
<keyword evidence="1 8" id="KW-0808">Transferase</keyword>
<comment type="catalytic activity">
    <reaction evidence="6">
        <text>N-acetyl-alpha-D-glucosamine 1-phosphate + UTP + H(+) = UDP-N-acetyl-alpha-D-glucosamine + diphosphate</text>
        <dbReference type="Rhea" id="RHEA:13509"/>
        <dbReference type="ChEBI" id="CHEBI:15378"/>
        <dbReference type="ChEBI" id="CHEBI:33019"/>
        <dbReference type="ChEBI" id="CHEBI:46398"/>
        <dbReference type="ChEBI" id="CHEBI:57705"/>
        <dbReference type="ChEBI" id="CHEBI:57776"/>
        <dbReference type="EC" id="2.7.7.23"/>
    </reaction>
</comment>
<keyword evidence="4" id="KW-0012">Acyltransferase</keyword>
<evidence type="ECO:0000256" key="2">
    <source>
        <dbReference type="ARBA" id="ARBA00022695"/>
    </source>
</evidence>
<dbReference type="GO" id="GO:0019134">
    <property type="term" value="F:glucosamine-1-phosphate N-acetyltransferase activity"/>
    <property type="evidence" value="ECO:0007669"/>
    <property type="project" value="UniProtKB-EC"/>
</dbReference>
<comment type="catalytic activity">
    <reaction evidence="5">
        <text>alpha-D-glucosamine 1-phosphate + acetyl-CoA = N-acetyl-alpha-D-glucosamine 1-phosphate + CoA + H(+)</text>
        <dbReference type="Rhea" id="RHEA:13725"/>
        <dbReference type="ChEBI" id="CHEBI:15378"/>
        <dbReference type="ChEBI" id="CHEBI:57287"/>
        <dbReference type="ChEBI" id="CHEBI:57288"/>
        <dbReference type="ChEBI" id="CHEBI:57776"/>
        <dbReference type="ChEBI" id="CHEBI:58516"/>
        <dbReference type="EC" id="2.3.1.157"/>
    </reaction>
</comment>
<dbReference type="EMBL" id="BMNL01000003">
    <property type="protein sequence ID" value="GGP21955.1"/>
    <property type="molecule type" value="Genomic_DNA"/>
</dbReference>
<dbReference type="OrthoDB" id="15372at2157"/>
<feature type="domain" description="MobA-like NTP transferase" evidence="7">
    <location>
        <begin position="7"/>
        <end position="123"/>
    </location>
</feature>
<dbReference type="SUPFAM" id="SSF51161">
    <property type="entry name" value="Trimeric LpxA-like enzymes"/>
    <property type="match status" value="1"/>
</dbReference>
<evidence type="ECO:0000256" key="6">
    <source>
        <dbReference type="ARBA" id="ARBA00048493"/>
    </source>
</evidence>
<dbReference type="GO" id="GO:0003977">
    <property type="term" value="F:UDP-N-acetylglucosamine diphosphorylase activity"/>
    <property type="evidence" value="ECO:0007669"/>
    <property type="project" value="UniProtKB-EC"/>
</dbReference>
<dbReference type="Proteomes" id="UP000610960">
    <property type="component" value="Unassembled WGS sequence"/>
</dbReference>
<evidence type="ECO:0000313" key="8">
    <source>
        <dbReference type="EMBL" id="GGP21955.1"/>
    </source>
</evidence>
<dbReference type="Pfam" id="PF12804">
    <property type="entry name" value="NTP_transf_3"/>
    <property type="match status" value="1"/>
</dbReference>
<protein>
    <submittedName>
        <fullName evidence="8">Sugar-phosphate nucleotidyltransferase</fullName>
    </submittedName>
</protein>
<dbReference type="PANTHER" id="PTHR43584:SF8">
    <property type="entry name" value="N-ACETYLMURAMATE ALPHA-1-PHOSPHATE URIDYLYLTRANSFERASE"/>
    <property type="match status" value="1"/>
</dbReference>
<keyword evidence="3" id="KW-0511">Multifunctional enzyme</keyword>
<evidence type="ECO:0000256" key="4">
    <source>
        <dbReference type="ARBA" id="ARBA00023315"/>
    </source>
</evidence>
<evidence type="ECO:0000313" key="9">
    <source>
        <dbReference type="Proteomes" id="UP000610960"/>
    </source>
</evidence>
<dbReference type="InterPro" id="IPR029044">
    <property type="entry name" value="Nucleotide-diphossugar_trans"/>
</dbReference>
<dbReference type="Gene3D" id="3.90.550.10">
    <property type="entry name" value="Spore Coat Polysaccharide Biosynthesis Protein SpsA, Chain A"/>
    <property type="match status" value="1"/>
</dbReference>
<dbReference type="PANTHER" id="PTHR43584">
    <property type="entry name" value="NUCLEOTIDYL TRANSFERASE"/>
    <property type="match status" value="1"/>
</dbReference>
<dbReference type="Gene3D" id="2.160.10.10">
    <property type="entry name" value="Hexapeptide repeat proteins"/>
    <property type="match status" value="1"/>
</dbReference>
<dbReference type="SUPFAM" id="SSF53448">
    <property type="entry name" value="Nucleotide-diphospho-sugar transferases"/>
    <property type="match status" value="1"/>
</dbReference>
<proteinExistence type="predicted"/>
<reference evidence="8" key="1">
    <citation type="journal article" date="2014" name="Int. J. Syst. Evol. Microbiol.">
        <title>Complete genome sequence of Corynebacterium casei LMG S-19264T (=DSM 44701T), isolated from a smear-ripened cheese.</title>
        <authorList>
            <consortium name="US DOE Joint Genome Institute (JGI-PGF)"/>
            <person name="Walter F."/>
            <person name="Albersmeier A."/>
            <person name="Kalinowski J."/>
            <person name="Ruckert C."/>
        </authorList>
    </citation>
    <scope>NUCLEOTIDE SEQUENCE</scope>
    <source>
        <strain evidence="8">JCM 10088</strain>
    </source>
</reference>
<keyword evidence="2" id="KW-0548">Nucleotidyltransferase</keyword>
<dbReference type="AlphaFoldDB" id="A0A830GXP6"/>
<dbReference type="InterPro" id="IPR050065">
    <property type="entry name" value="GlmU-like"/>
</dbReference>
<dbReference type="InterPro" id="IPR011004">
    <property type="entry name" value="Trimer_LpxA-like_sf"/>
</dbReference>
<keyword evidence="9" id="KW-1185">Reference proteome</keyword>
<evidence type="ECO:0000259" key="7">
    <source>
        <dbReference type="Pfam" id="PF12804"/>
    </source>
</evidence>